<keyword evidence="2" id="KW-0456">Lyase</keyword>
<feature type="chain" id="PRO_5013199372" evidence="1">
    <location>
        <begin position="27"/>
        <end position="753"/>
    </location>
</feature>
<dbReference type="InterPro" id="IPR013785">
    <property type="entry name" value="Aldolase_TIM"/>
</dbReference>
<dbReference type="Proteomes" id="UP000182264">
    <property type="component" value="Chromosome"/>
</dbReference>
<sequence>MQRSRKLLYGITFGLALCFVASLTGAVTVSDVKPGEDVFAYVTRVKGQFDQTLYQQVVGAANSFKEGDEAIGVAADNDVSRENARKLLANTKIKDLLAKPLFVDAQYDLITDTTDKAQYNKVKNWTLGELKNFILTKSEKEIKGIMYGLHSDIIGNVVKLMSNQELTKVGQTVFNPLPGSKIGAKGYFSARIQPNSPTDNPEDIVWQVFDAYSFAVGDLVVGTNPVDSQESSVEAIELALRDVMQTFDVDKYNPWCVLAHIDVQAAVEKNNPGSTAIWFQSLAGVVDANKTFDLTLEKMMDYAKMRTGKYGLYHETGQGADFTNGHGKGFDMVVHESRKYGFARALKQQVAAAQTTGQGAWCHVNDVAGFIGPEIFKTREQLVRCCLEDIAMGKLHGLIIGLDICSTLHMPVTLNDLDWCQDQIAPANPGYMMALPTKNDPMLSYLTTAYQDHVRMREKFGYKINDDMWNFFKKIKVIDANGRPTEHFGDPIWVYYQYRLAKGDKRAMKEIYAEGQKAVDRVQGRGVPLAIGYGKNIWDLEPELDKKIRALYDDAKVSLWAEFTPEFIASIPNAVTVQTKSADREDYVAHPSTGEEFNDAAVATLNKLRAAWGGKAPDVQVIISDGLNAKALMDENHLMPFLEELQAQLAKMGWTLAKENIVVTSGRVRAGYRAGEILYTDPGAKPKAIIHIIGERPGSGHHAYSAYLTRLAPATWVAKGADHDKTKVISGISDTGLEPKKAAGQVVKLLQEM</sequence>
<dbReference type="AlphaFoldDB" id="A0A1L3GF43"/>
<evidence type="ECO:0000313" key="3">
    <source>
        <dbReference type="Proteomes" id="UP000182264"/>
    </source>
</evidence>
<dbReference type="NCBIfam" id="NF011649">
    <property type="entry name" value="PRK15067.1"/>
    <property type="match status" value="1"/>
</dbReference>
<accession>A0A1L3GF43</accession>
<evidence type="ECO:0000256" key="1">
    <source>
        <dbReference type="SAM" id="SignalP"/>
    </source>
</evidence>
<dbReference type="RefSeq" id="WP_072286289.1">
    <property type="nucleotide sequence ID" value="NZ_CP015455.1"/>
</dbReference>
<dbReference type="PANTHER" id="PTHR39329:SF1">
    <property type="entry name" value="ETHANOLAMINE AMMONIA-LYASE LARGE SUBUNIT"/>
    <property type="match status" value="1"/>
</dbReference>
<organism evidence="2 3">
    <name type="scientific">Syntrophotalea acetylenica</name>
    <name type="common">Pelobacter acetylenicus</name>
    <dbReference type="NCBI Taxonomy" id="29542"/>
    <lineage>
        <taxon>Bacteria</taxon>
        <taxon>Pseudomonadati</taxon>
        <taxon>Thermodesulfobacteriota</taxon>
        <taxon>Desulfuromonadia</taxon>
        <taxon>Desulfuromonadales</taxon>
        <taxon>Syntrophotaleaceae</taxon>
        <taxon>Syntrophotalea</taxon>
    </lineage>
</organism>
<dbReference type="Gene3D" id="3.40.50.11240">
    <property type="entry name" value="Ethanolamine ammonia-lyase light chain (EutC)"/>
    <property type="match status" value="1"/>
</dbReference>
<dbReference type="KEGG" id="pace:A6070_13580"/>
<dbReference type="OrthoDB" id="9770909at2"/>
<keyword evidence="1" id="KW-0732">Signal</keyword>
<dbReference type="InterPro" id="IPR009246">
    <property type="entry name" value="EutC"/>
</dbReference>
<dbReference type="Pfam" id="PF06751">
    <property type="entry name" value="EutB"/>
    <property type="match status" value="1"/>
</dbReference>
<proteinExistence type="predicted"/>
<feature type="signal peptide" evidence="1">
    <location>
        <begin position="1"/>
        <end position="26"/>
    </location>
</feature>
<dbReference type="InterPro" id="IPR010628">
    <property type="entry name" value="EutB"/>
</dbReference>
<gene>
    <name evidence="2" type="ORF">A7E75_04935</name>
</gene>
<dbReference type="EMBL" id="CP015518">
    <property type="protein sequence ID" value="APG24449.1"/>
    <property type="molecule type" value="Genomic_DNA"/>
</dbReference>
<dbReference type="PANTHER" id="PTHR39329">
    <property type="entry name" value="ETHANOLAMINE AMMONIA-LYASE HEAVY CHAIN"/>
    <property type="match status" value="1"/>
</dbReference>
<evidence type="ECO:0000313" key="2">
    <source>
        <dbReference type="EMBL" id="APG24449.1"/>
    </source>
</evidence>
<dbReference type="GO" id="GO:0008851">
    <property type="term" value="F:ethanolamine ammonia-lyase activity"/>
    <property type="evidence" value="ECO:0007669"/>
    <property type="project" value="InterPro"/>
</dbReference>
<dbReference type="STRING" id="29542.A6070_13580"/>
<dbReference type="Gene3D" id="1.10.220.70">
    <property type="entry name" value="lyase"/>
    <property type="match status" value="1"/>
</dbReference>
<dbReference type="GO" id="GO:0046336">
    <property type="term" value="P:ethanolamine catabolic process"/>
    <property type="evidence" value="ECO:0007669"/>
    <property type="project" value="TreeGrafter"/>
</dbReference>
<dbReference type="InterPro" id="IPR042251">
    <property type="entry name" value="EutC_C"/>
</dbReference>
<dbReference type="GO" id="GO:0006520">
    <property type="term" value="P:amino acid metabolic process"/>
    <property type="evidence" value="ECO:0007669"/>
    <property type="project" value="InterPro"/>
</dbReference>
<name>A0A1L3GF43_SYNAC</name>
<protein>
    <submittedName>
        <fullName evidence="2">Ethanolamine ammonia-lyase</fullName>
    </submittedName>
</protein>
<dbReference type="Pfam" id="PF05985">
    <property type="entry name" value="EutC"/>
    <property type="match status" value="1"/>
</dbReference>
<dbReference type="GO" id="GO:0005829">
    <property type="term" value="C:cytosol"/>
    <property type="evidence" value="ECO:0007669"/>
    <property type="project" value="TreeGrafter"/>
</dbReference>
<reference evidence="2 3" key="1">
    <citation type="journal article" date="2017" name="Genome Announc.">
        <title>Complete Genome Sequences of Two Acetylene-Fermenting Pelobacter acetylenicus Strains.</title>
        <authorList>
            <person name="Sutton J.M."/>
            <person name="Baesman S.M."/>
            <person name="Fierst J.L."/>
            <person name="Poret-Peterson A.T."/>
            <person name="Oremland R.S."/>
            <person name="Dunlap D.S."/>
            <person name="Akob D.M."/>
        </authorList>
    </citation>
    <scope>NUCLEOTIDE SEQUENCE [LARGE SCALE GENOMIC DNA]</scope>
    <source>
        <strain evidence="2 3">DSM 3247</strain>
    </source>
</reference>
<dbReference type="InterPro" id="IPR044939">
    <property type="entry name" value="EutB_dom_2_sf"/>
</dbReference>
<dbReference type="Gene3D" id="3.20.20.70">
    <property type="entry name" value="Aldolase class I"/>
    <property type="match status" value="1"/>
</dbReference>
<dbReference type="GO" id="GO:0009350">
    <property type="term" value="C:ethanolamine ammonia-lyase complex"/>
    <property type="evidence" value="ECO:0007669"/>
    <property type="project" value="TreeGrafter"/>
</dbReference>
<keyword evidence="3" id="KW-1185">Reference proteome</keyword>